<name>A0A426XRT7_ENSVE</name>
<accession>A0A426XRT7</accession>
<dbReference type="Proteomes" id="UP000287651">
    <property type="component" value="Unassembled WGS sequence"/>
</dbReference>
<sequence length="95" mass="10476">MFRTYILKLDTTLLELLLDDSLGSMSQHDVVRPAHARPAKQGAELGEGMRRLLSPQRRDDQGPSPSFRGQAPARKDIPVGWGVRGGGRDLPTRSL</sequence>
<evidence type="ECO:0000313" key="3">
    <source>
        <dbReference type="Proteomes" id="UP000287651"/>
    </source>
</evidence>
<dbReference type="AlphaFoldDB" id="A0A426XRT7"/>
<reference evidence="2 3" key="1">
    <citation type="journal article" date="2014" name="Agronomy (Basel)">
        <title>A Draft Genome Sequence for Ensete ventricosum, the Drought-Tolerant Tree Against Hunger.</title>
        <authorList>
            <person name="Harrison J."/>
            <person name="Moore K.A."/>
            <person name="Paszkiewicz K."/>
            <person name="Jones T."/>
            <person name="Grant M."/>
            <person name="Ambacheew D."/>
            <person name="Muzemil S."/>
            <person name="Studholme D.J."/>
        </authorList>
    </citation>
    <scope>NUCLEOTIDE SEQUENCE [LARGE SCALE GENOMIC DNA]</scope>
</reference>
<gene>
    <name evidence="2" type="ORF">B296_00029409</name>
</gene>
<protein>
    <submittedName>
        <fullName evidence="2">Uncharacterized protein</fullName>
    </submittedName>
</protein>
<evidence type="ECO:0000313" key="2">
    <source>
        <dbReference type="EMBL" id="RRT42253.1"/>
    </source>
</evidence>
<comment type="caution">
    <text evidence="2">The sequence shown here is derived from an EMBL/GenBank/DDBJ whole genome shotgun (WGS) entry which is preliminary data.</text>
</comment>
<organism evidence="2 3">
    <name type="scientific">Ensete ventricosum</name>
    <name type="common">Abyssinian banana</name>
    <name type="synonym">Musa ensete</name>
    <dbReference type="NCBI Taxonomy" id="4639"/>
    <lineage>
        <taxon>Eukaryota</taxon>
        <taxon>Viridiplantae</taxon>
        <taxon>Streptophyta</taxon>
        <taxon>Embryophyta</taxon>
        <taxon>Tracheophyta</taxon>
        <taxon>Spermatophyta</taxon>
        <taxon>Magnoliopsida</taxon>
        <taxon>Liliopsida</taxon>
        <taxon>Zingiberales</taxon>
        <taxon>Musaceae</taxon>
        <taxon>Ensete</taxon>
    </lineage>
</organism>
<feature type="region of interest" description="Disordered" evidence="1">
    <location>
        <begin position="29"/>
        <end position="95"/>
    </location>
</feature>
<proteinExistence type="predicted"/>
<feature type="compositionally biased region" description="Basic and acidic residues" evidence="1">
    <location>
        <begin position="86"/>
        <end position="95"/>
    </location>
</feature>
<evidence type="ECO:0000256" key="1">
    <source>
        <dbReference type="SAM" id="MobiDB-lite"/>
    </source>
</evidence>
<dbReference type="EMBL" id="AMZH03017975">
    <property type="protein sequence ID" value="RRT42253.1"/>
    <property type="molecule type" value="Genomic_DNA"/>
</dbReference>